<evidence type="ECO:0000313" key="3">
    <source>
        <dbReference type="Proteomes" id="UP000192900"/>
    </source>
</evidence>
<dbReference type="GO" id="GO:0003677">
    <property type="term" value="F:DNA binding"/>
    <property type="evidence" value="ECO:0007669"/>
    <property type="project" value="InterPro"/>
</dbReference>
<dbReference type="SUPFAM" id="SSF51306">
    <property type="entry name" value="LexA/Signal peptidase"/>
    <property type="match status" value="1"/>
</dbReference>
<dbReference type="Pfam" id="PF01381">
    <property type="entry name" value="HTH_3"/>
    <property type="match status" value="1"/>
</dbReference>
<dbReference type="InterPro" id="IPR015927">
    <property type="entry name" value="Peptidase_S24_S26A/B/C"/>
</dbReference>
<dbReference type="SMART" id="SM00530">
    <property type="entry name" value="HTH_XRE"/>
    <property type="match status" value="1"/>
</dbReference>
<dbReference type="InterPro" id="IPR010982">
    <property type="entry name" value="Lambda_DNA-bd_dom_sf"/>
</dbReference>
<dbReference type="CDD" id="cd06529">
    <property type="entry name" value="S24_LexA-like"/>
    <property type="match status" value="1"/>
</dbReference>
<evidence type="ECO:0000259" key="1">
    <source>
        <dbReference type="PROSITE" id="PS50943"/>
    </source>
</evidence>
<proteinExistence type="predicted"/>
<feature type="domain" description="HTH cro/C1-type" evidence="1">
    <location>
        <begin position="10"/>
        <end position="61"/>
    </location>
</feature>
<dbReference type="EMBL" id="CP019706">
    <property type="protein sequence ID" value="ARJ44313.1"/>
    <property type="molecule type" value="Genomic_DNA"/>
</dbReference>
<name>A0A1W6BBA0_9GAMM</name>
<keyword evidence="3" id="KW-1185">Reference proteome</keyword>
<dbReference type="Pfam" id="PF00717">
    <property type="entry name" value="Peptidase_S24"/>
    <property type="match status" value="1"/>
</dbReference>
<dbReference type="PANTHER" id="PTHR33516:SF2">
    <property type="entry name" value="LEXA REPRESSOR-RELATED"/>
    <property type="match status" value="1"/>
</dbReference>
<accession>A0A1W6BBA0</accession>
<dbReference type="Gene3D" id="2.10.109.10">
    <property type="entry name" value="Umud Fragment, subunit A"/>
    <property type="match status" value="1"/>
</dbReference>
<evidence type="ECO:0000313" key="2">
    <source>
        <dbReference type="EMBL" id="ARJ44313.1"/>
    </source>
</evidence>
<dbReference type="InterPro" id="IPR001387">
    <property type="entry name" value="Cro/C1-type_HTH"/>
</dbReference>
<dbReference type="SUPFAM" id="SSF47413">
    <property type="entry name" value="lambda repressor-like DNA-binding domains"/>
    <property type="match status" value="1"/>
</dbReference>
<dbReference type="STRING" id="1891675.B1H58_15345"/>
<dbReference type="Gene3D" id="1.10.260.40">
    <property type="entry name" value="lambda repressor-like DNA-binding domains"/>
    <property type="match status" value="1"/>
</dbReference>
<protein>
    <submittedName>
        <fullName evidence="2">LexA family transcriptional repressor</fullName>
    </submittedName>
</protein>
<dbReference type="CDD" id="cd00093">
    <property type="entry name" value="HTH_XRE"/>
    <property type="match status" value="1"/>
</dbReference>
<dbReference type="Proteomes" id="UP000192900">
    <property type="component" value="Chromosome"/>
</dbReference>
<dbReference type="AlphaFoldDB" id="A0A1W6BBA0"/>
<sequence>MNMKWNELAKSLMKDQGVNQEKLAEHLGLTKGAVSHWLNARREPAIEDIAKILRYLGMREFTVNSDGTIGSPGNVANVTNYETYIPSNKYPVLSKVQAGAWCEACEPYALKDIDLWLETDSHIQGEAFWLEVDGDSMTAPMGLSIPEGTYVLFDTGREPVNGSLVVAKLTDSNEATFKKLIIDGGQKYLKGLNPQWPMIPINGNCRIIGVAIETKMRLV</sequence>
<dbReference type="InterPro" id="IPR036286">
    <property type="entry name" value="LexA/Signal_pep-like_sf"/>
</dbReference>
<dbReference type="InterPro" id="IPR050077">
    <property type="entry name" value="LexA_repressor"/>
</dbReference>
<organism evidence="2 3">
    <name type="scientific">Pantoea alhagi</name>
    <dbReference type="NCBI Taxonomy" id="1891675"/>
    <lineage>
        <taxon>Bacteria</taxon>
        <taxon>Pseudomonadati</taxon>
        <taxon>Pseudomonadota</taxon>
        <taxon>Gammaproteobacteria</taxon>
        <taxon>Enterobacterales</taxon>
        <taxon>Erwiniaceae</taxon>
        <taxon>Pantoea</taxon>
    </lineage>
</organism>
<dbReference type="KEGG" id="palh:B1H58_15345"/>
<dbReference type="PROSITE" id="PS50943">
    <property type="entry name" value="HTH_CROC1"/>
    <property type="match status" value="1"/>
</dbReference>
<dbReference type="InterPro" id="IPR039418">
    <property type="entry name" value="LexA-like"/>
</dbReference>
<reference evidence="2 3" key="1">
    <citation type="submission" date="2017-02" db="EMBL/GenBank/DDBJ databases">
        <title>Complete genome sequence of the drought resistance-promoting endophyte Pantoea alhagi LTYR-11Z.</title>
        <authorList>
            <person name="Zhang L."/>
        </authorList>
    </citation>
    <scope>NUCLEOTIDE SEQUENCE [LARGE SCALE GENOMIC DNA]</scope>
    <source>
        <strain evidence="2 3">LTYR-11Z</strain>
    </source>
</reference>
<dbReference type="OrthoDB" id="9791537at2"/>
<dbReference type="PANTHER" id="PTHR33516">
    <property type="entry name" value="LEXA REPRESSOR"/>
    <property type="match status" value="1"/>
</dbReference>
<gene>
    <name evidence="2" type="ORF">B1H58_15345</name>
</gene>